<organism evidence="6">
    <name type="scientific">hydrothermal vent metagenome</name>
    <dbReference type="NCBI Taxonomy" id="652676"/>
    <lineage>
        <taxon>unclassified sequences</taxon>
        <taxon>metagenomes</taxon>
        <taxon>ecological metagenomes</taxon>
    </lineage>
</organism>
<evidence type="ECO:0000256" key="2">
    <source>
        <dbReference type="ARBA" id="ARBA00022692"/>
    </source>
</evidence>
<keyword evidence="4 5" id="KW-0472">Membrane</keyword>
<dbReference type="PANTHER" id="PTHR43701:SF2">
    <property type="entry name" value="MEMBRANE TRANSPORTER PROTEIN YJNA-RELATED"/>
    <property type="match status" value="1"/>
</dbReference>
<evidence type="ECO:0000256" key="4">
    <source>
        <dbReference type="ARBA" id="ARBA00023136"/>
    </source>
</evidence>
<gene>
    <name evidence="6" type="ORF">MNBD_ACTINO02-2272</name>
</gene>
<evidence type="ECO:0000256" key="1">
    <source>
        <dbReference type="ARBA" id="ARBA00004141"/>
    </source>
</evidence>
<evidence type="ECO:0000256" key="3">
    <source>
        <dbReference type="ARBA" id="ARBA00022989"/>
    </source>
</evidence>
<dbReference type="InterPro" id="IPR002781">
    <property type="entry name" value="TM_pro_TauE-like"/>
</dbReference>
<proteinExistence type="predicted"/>
<sequence length="122" mass="12091">MSKLASKTTPALLLGFVAGIVSGLFGVGGGIIVVPGLVLAIRIRPAMASGTSIATIVVSAAVGVSRFQGDGAVDWRAASLLFAGASIGAIAGGRVITNVPQSQLARMLSVLMMVSAIKIGLS</sequence>
<name>A0A3B0SER2_9ZZZZ</name>
<evidence type="ECO:0000313" key="6">
    <source>
        <dbReference type="EMBL" id="VAV94743.1"/>
    </source>
</evidence>
<dbReference type="Pfam" id="PF01925">
    <property type="entry name" value="TauE"/>
    <property type="match status" value="1"/>
</dbReference>
<dbReference type="PANTHER" id="PTHR43701">
    <property type="entry name" value="MEMBRANE TRANSPORTER PROTEIN MJ0441-RELATED"/>
    <property type="match status" value="1"/>
</dbReference>
<evidence type="ECO:0000256" key="5">
    <source>
        <dbReference type="SAM" id="Phobius"/>
    </source>
</evidence>
<accession>A0A3B0SER2</accession>
<comment type="subcellular location">
    <subcellularLocation>
        <location evidence="1">Membrane</location>
        <topology evidence="1">Multi-pass membrane protein</topology>
    </subcellularLocation>
</comment>
<dbReference type="EMBL" id="UOEK01000067">
    <property type="protein sequence ID" value="VAV94743.1"/>
    <property type="molecule type" value="Genomic_DNA"/>
</dbReference>
<keyword evidence="3 5" id="KW-1133">Transmembrane helix</keyword>
<dbReference type="AlphaFoldDB" id="A0A3B0SER2"/>
<protein>
    <recommendedName>
        <fullName evidence="7">Membrane transporter protein</fullName>
    </recommendedName>
</protein>
<reference evidence="6" key="1">
    <citation type="submission" date="2018-06" db="EMBL/GenBank/DDBJ databases">
        <authorList>
            <person name="Zhirakovskaya E."/>
        </authorList>
    </citation>
    <scope>NUCLEOTIDE SEQUENCE</scope>
</reference>
<dbReference type="InterPro" id="IPR051598">
    <property type="entry name" value="TSUP/Inactive_protease-like"/>
</dbReference>
<dbReference type="GO" id="GO:0016020">
    <property type="term" value="C:membrane"/>
    <property type="evidence" value="ECO:0007669"/>
    <property type="project" value="UniProtKB-SubCell"/>
</dbReference>
<keyword evidence="2 5" id="KW-0812">Transmembrane</keyword>
<evidence type="ECO:0008006" key="7">
    <source>
        <dbReference type="Google" id="ProtNLM"/>
    </source>
</evidence>
<feature type="transmembrane region" description="Helical" evidence="5">
    <location>
        <begin position="12"/>
        <end position="41"/>
    </location>
</feature>
<feature type="transmembrane region" description="Helical" evidence="5">
    <location>
        <begin position="77"/>
        <end position="97"/>
    </location>
</feature>